<dbReference type="InterPro" id="IPR009050">
    <property type="entry name" value="Globin-like_sf"/>
</dbReference>
<evidence type="ECO:0000313" key="6">
    <source>
        <dbReference type="Proteomes" id="UP000492821"/>
    </source>
</evidence>
<dbReference type="InterPro" id="IPR044399">
    <property type="entry name" value="Mb-like_M"/>
</dbReference>
<reference evidence="7" key="2">
    <citation type="submission" date="2020-10" db="UniProtKB">
        <authorList>
            <consortium name="WormBaseParasite"/>
        </authorList>
    </citation>
    <scope>IDENTIFICATION</scope>
</reference>
<feature type="domain" description="Globin" evidence="5">
    <location>
        <begin position="63"/>
        <end position="152"/>
    </location>
</feature>
<keyword evidence="3" id="KW-0408">Iron</keyword>
<dbReference type="Proteomes" id="UP000492821">
    <property type="component" value="Unassembled WGS sequence"/>
</dbReference>
<dbReference type="Gene3D" id="1.10.490.10">
    <property type="entry name" value="Globins"/>
    <property type="match status" value="1"/>
</dbReference>
<organism evidence="6 7">
    <name type="scientific">Panagrellus redivivus</name>
    <name type="common">Microworm</name>
    <dbReference type="NCBI Taxonomy" id="6233"/>
    <lineage>
        <taxon>Eukaryota</taxon>
        <taxon>Metazoa</taxon>
        <taxon>Ecdysozoa</taxon>
        <taxon>Nematoda</taxon>
        <taxon>Chromadorea</taxon>
        <taxon>Rhabditida</taxon>
        <taxon>Tylenchina</taxon>
        <taxon>Panagrolaimomorpha</taxon>
        <taxon>Panagrolaimoidea</taxon>
        <taxon>Panagrolaimidae</taxon>
        <taxon>Panagrellus</taxon>
    </lineage>
</organism>
<dbReference type="SUPFAM" id="SSF46458">
    <property type="entry name" value="Globin-like"/>
    <property type="match status" value="1"/>
</dbReference>
<keyword evidence="4" id="KW-0561">Oxygen transport</keyword>
<keyword evidence="2" id="KW-0479">Metal-binding</keyword>
<dbReference type="GO" id="GO:0046872">
    <property type="term" value="F:metal ion binding"/>
    <property type="evidence" value="ECO:0007669"/>
    <property type="project" value="UniProtKB-KW"/>
</dbReference>
<dbReference type="PANTHER" id="PTHR46458:SF16">
    <property type="entry name" value="GLOBIN DOMAIN-CONTAINING PROTEIN-RELATED"/>
    <property type="match status" value="1"/>
</dbReference>
<evidence type="ECO:0000256" key="3">
    <source>
        <dbReference type="ARBA" id="ARBA00023004"/>
    </source>
</evidence>
<dbReference type="PANTHER" id="PTHR46458">
    <property type="entry name" value="BLR2807 PROTEIN"/>
    <property type="match status" value="1"/>
</dbReference>
<keyword evidence="1 4" id="KW-0349">Heme</keyword>
<keyword evidence="6" id="KW-1185">Reference proteome</keyword>
<reference evidence="6" key="1">
    <citation type="journal article" date="2013" name="Genetics">
        <title>The draft genome and transcriptome of Panagrellus redivivus are shaped by the harsh demands of a free-living lifestyle.</title>
        <authorList>
            <person name="Srinivasan J."/>
            <person name="Dillman A.R."/>
            <person name="Macchietto M.G."/>
            <person name="Heikkinen L."/>
            <person name="Lakso M."/>
            <person name="Fracchia K.M."/>
            <person name="Antoshechkin I."/>
            <person name="Mortazavi A."/>
            <person name="Wong G."/>
            <person name="Sternberg P.W."/>
        </authorList>
    </citation>
    <scope>NUCLEOTIDE SEQUENCE [LARGE SCALE GENOMIC DNA]</scope>
    <source>
        <strain evidence="6">MT8872</strain>
    </source>
</reference>
<sequence>MGSKSATSSGGKTILKRLVLKDPGVRDVFGGFCAINGSVAAQPAATTSSTTPAGSEGHKAKVEAASFDKHGAYFADFFKFLMEHLDQPEAIAARCEAIGREHRRAKPLGFKTDFWDHFGESVIETVREYHGWRRHRQAVAATNVLLSFVVDRMRAARLQLSTTTRDLDMDEDTVPVSGRWRGHR</sequence>
<keyword evidence="4" id="KW-0813">Transport</keyword>
<dbReference type="GO" id="GO:0020037">
    <property type="term" value="F:heme binding"/>
    <property type="evidence" value="ECO:0007669"/>
    <property type="project" value="InterPro"/>
</dbReference>
<proteinExistence type="inferred from homology"/>
<comment type="similarity">
    <text evidence="4">Belongs to the globin family.</text>
</comment>
<name>A0A7E4UN46_PANRE</name>
<evidence type="ECO:0000256" key="4">
    <source>
        <dbReference type="RuleBase" id="RU000356"/>
    </source>
</evidence>
<evidence type="ECO:0000256" key="2">
    <source>
        <dbReference type="ARBA" id="ARBA00022723"/>
    </source>
</evidence>
<dbReference type="Pfam" id="PF00042">
    <property type="entry name" value="Globin"/>
    <property type="match status" value="1"/>
</dbReference>
<dbReference type="InterPro" id="IPR050532">
    <property type="entry name" value="Globin-like_OT"/>
</dbReference>
<dbReference type="CDD" id="cd01040">
    <property type="entry name" value="Mb-like"/>
    <property type="match status" value="1"/>
</dbReference>
<dbReference type="InterPro" id="IPR012292">
    <property type="entry name" value="Globin/Proto"/>
</dbReference>
<evidence type="ECO:0000256" key="1">
    <source>
        <dbReference type="ARBA" id="ARBA00022617"/>
    </source>
</evidence>
<dbReference type="GO" id="GO:0019825">
    <property type="term" value="F:oxygen binding"/>
    <property type="evidence" value="ECO:0007669"/>
    <property type="project" value="InterPro"/>
</dbReference>
<dbReference type="WBParaSite" id="Pan_g10496.t1">
    <property type="protein sequence ID" value="Pan_g10496.t1"/>
    <property type="gene ID" value="Pan_g10496"/>
</dbReference>
<protein>
    <submittedName>
        <fullName evidence="7">GLOBIN domain-containing protein</fullName>
    </submittedName>
</protein>
<dbReference type="GO" id="GO:0005344">
    <property type="term" value="F:oxygen carrier activity"/>
    <property type="evidence" value="ECO:0007669"/>
    <property type="project" value="UniProtKB-KW"/>
</dbReference>
<evidence type="ECO:0000259" key="5">
    <source>
        <dbReference type="Pfam" id="PF00042"/>
    </source>
</evidence>
<dbReference type="AlphaFoldDB" id="A0A7E4UN46"/>
<accession>A0A7E4UN46</accession>
<evidence type="ECO:0000313" key="7">
    <source>
        <dbReference type="WBParaSite" id="Pan_g10496.t1"/>
    </source>
</evidence>
<dbReference type="InterPro" id="IPR000971">
    <property type="entry name" value="Globin"/>
</dbReference>